<dbReference type="Pfam" id="PF00072">
    <property type="entry name" value="Response_reg"/>
    <property type="match status" value="1"/>
</dbReference>
<dbReference type="AlphaFoldDB" id="A0A1H6F6T7"/>
<protein>
    <submittedName>
        <fullName evidence="5">Response regulator MprA</fullName>
    </submittedName>
</protein>
<dbReference type="RefSeq" id="WP_103919099.1">
    <property type="nucleotide sequence ID" value="NZ_FMSV02000159.1"/>
</dbReference>
<dbReference type="PANTHER" id="PTHR44591:SF14">
    <property type="entry name" value="PROTEIN PILG"/>
    <property type="match status" value="1"/>
</dbReference>
<gene>
    <name evidence="5" type="primary">mprA</name>
    <name evidence="5" type="ORF">MBHS_00974</name>
</gene>
<evidence type="ECO:0000256" key="1">
    <source>
        <dbReference type="ARBA" id="ARBA00022553"/>
    </source>
</evidence>
<reference evidence="5 6" key="1">
    <citation type="submission" date="2016-10" db="EMBL/GenBank/DDBJ databases">
        <authorList>
            <person name="de Groot N.N."/>
        </authorList>
    </citation>
    <scope>NUCLEOTIDE SEQUENCE [LARGE SCALE GENOMIC DNA]</scope>
    <source>
        <strain evidence="5">MBHS1</strain>
    </source>
</reference>
<evidence type="ECO:0000313" key="6">
    <source>
        <dbReference type="Proteomes" id="UP000236724"/>
    </source>
</evidence>
<dbReference type="Gene3D" id="3.40.50.2300">
    <property type="match status" value="1"/>
</dbReference>
<dbReference type="OrthoDB" id="9801101at2"/>
<organism evidence="5 6">
    <name type="scientific">Candidatus Venteria ishoeyi</name>
    <dbReference type="NCBI Taxonomy" id="1899563"/>
    <lineage>
        <taxon>Bacteria</taxon>
        <taxon>Pseudomonadati</taxon>
        <taxon>Pseudomonadota</taxon>
        <taxon>Gammaproteobacteria</taxon>
        <taxon>Thiotrichales</taxon>
        <taxon>Thiotrichaceae</taxon>
        <taxon>Venteria</taxon>
    </lineage>
</organism>
<dbReference type="SUPFAM" id="SSF52172">
    <property type="entry name" value="CheY-like"/>
    <property type="match status" value="1"/>
</dbReference>
<name>A0A1H6F6T7_9GAMM</name>
<dbReference type="Proteomes" id="UP000236724">
    <property type="component" value="Unassembled WGS sequence"/>
</dbReference>
<dbReference type="InterPro" id="IPR050595">
    <property type="entry name" value="Bact_response_regulator"/>
</dbReference>
<dbReference type="GO" id="GO:0000160">
    <property type="term" value="P:phosphorelay signal transduction system"/>
    <property type="evidence" value="ECO:0007669"/>
    <property type="project" value="UniProtKB-KW"/>
</dbReference>
<dbReference type="InterPro" id="IPR001789">
    <property type="entry name" value="Sig_transdc_resp-reg_receiver"/>
</dbReference>
<dbReference type="PROSITE" id="PS50110">
    <property type="entry name" value="RESPONSE_REGULATORY"/>
    <property type="match status" value="1"/>
</dbReference>
<dbReference type="SMART" id="SM00448">
    <property type="entry name" value="REC"/>
    <property type="match status" value="1"/>
</dbReference>
<dbReference type="CDD" id="cd17574">
    <property type="entry name" value="REC_OmpR"/>
    <property type="match status" value="1"/>
</dbReference>
<dbReference type="PANTHER" id="PTHR44591">
    <property type="entry name" value="STRESS RESPONSE REGULATOR PROTEIN 1"/>
    <property type="match status" value="1"/>
</dbReference>
<proteinExistence type="predicted"/>
<keyword evidence="2" id="KW-0902">Two-component regulatory system</keyword>
<keyword evidence="1 3" id="KW-0597">Phosphoprotein</keyword>
<evidence type="ECO:0000313" key="5">
    <source>
        <dbReference type="EMBL" id="SEH05121.1"/>
    </source>
</evidence>
<evidence type="ECO:0000256" key="2">
    <source>
        <dbReference type="ARBA" id="ARBA00023012"/>
    </source>
</evidence>
<dbReference type="InterPro" id="IPR011006">
    <property type="entry name" value="CheY-like_superfamily"/>
</dbReference>
<sequence>MKHEYLPSAELIRSLISICDKDKTGTMFVVSDNHSIQIRVDQGKIIGANAGNHHGLSVLKTIKELAKVRFSFSEGLLMPQHEPSFFDQPGIKSNDDIFAQLDVKLTDFNITEEKKVLIIDDSKIARRVARETLLKCNYRVIEAANGVQGLEKIAKEKPALILLDIVMPKMDGYEVLSLIRATKRYKNIPIIMLTSRDTLFDKLKGKMSDANEYITKPFVAEELVSKVSHYLN</sequence>
<feature type="modified residue" description="4-aspartylphosphate" evidence="3">
    <location>
        <position position="164"/>
    </location>
</feature>
<accession>A0A1H6F6T7</accession>
<evidence type="ECO:0000259" key="4">
    <source>
        <dbReference type="PROSITE" id="PS50110"/>
    </source>
</evidence>
<dbReference type="EMBL" id="FMSV02000159">
    <property type="protein sequence ID" value="SEH05121.1"/>
    <property type="molecule type" value="Genomic_DNA"/>
</dbReference>
<feature type="domain" description="Response regulatory" evidence="4">
    <location>
        <begin position="115"/>
        <end position="231"/>
    </location>
</feature>
<keyword evidence="6" id="KW-1185">Reference proteome</keyword>
<evidence type="ECO:0000256" key="3">
    <source>
        <dbReference type="PROSITE-ProRule" id="PRU00169"/>
    </source>
</evidence>